<dbReference type="OrthoDB" id="2371659at2759"/>
<reference evidence="1" key="1">
    <citation type="submission" date="2021-06" db="EMBL/GenBank/DDBJ databases">
        <authorList>
            <person name="Kallberg Y."/>
            <person name="Tangrot J."/>
            <person name="Rosling A."/>
        </authorList>
    </citation>
    <scope>NUCLEOTIDE SEQUENCE</scope>
    <source>
        <strain evidence="1">IN212</strain>
    </source>
</reference>
<dbReference type="AlphaFoldDB" id="A0A9N8YXM9"/>
<sequence>MKLAKLTNDCFLEIIKNFEYDHHTLYNCLLVNRLFCRFIVPLLWANPFYNSSKYSINVISIFLIYLDENKKHKLTSNKYQADLSCTHIFQKTLFEYADFLETYSNFEIRNVISSWYQYTQDISKPSLEIATLMAIQSMLFRRCKRIKKFYILVAEDSSSFPLIPVSWYFSSELKECEFKFISSNSRHCMNVYNYINLISISNKRIQTIRIMNCNEAMQPYCREPLLNLISAQTELKELELIYYFPFNFTPFMRQKKFQNFRKLILDGIKFDKDNLANCAPNLENLLIKNSFGNPFEESKNNLHNLQRLELEGNEIGLNRIVLKAKSESLKFFRIKKRELSIEVKEEFILLLSQNYPNITTLSYITDNLIFSSTLKIFKKLYKLQIEGFAYYDLTSYNNQDYLRAIVRNLPNSLKILDLLNFDDYSHENLNCFLQDFDVVRVKLEVLILPFDIEIDLLPNLKIFIENAKYLRHIEILRSENYNTEKQKDSEREIIELCRVRNIKCILNYQ</sequence>
<organism evidence="1 2">
    <name type="scientific">Racocetra fulgida</name>
    <dbReference type="NCBI Taxonomy" id="60492"/>
    <lineage>
        <taxon>Eukaryota</taxon>
        <taxon>Fungi</taxon>
        <taxon>Fungi incertae sedis</taxon>
        <taxon>Mucoromycota</taxon>
        <taxon>Glomeromycotina</taxon>
        <taxon>Glomeromycetes</taxon>
        <taxon>Diversisporales</taxon>
        <taxon>Gigasporaceae</taxon>
        <taxon>Racocetra</taxon>
    </lineage>
</organism>
<protein>
    <submittedName>
        <fullName evidence="1">3511_t:CDS:1</fullName>
    </submittedName>
</protein>
<proteinExistence type="predicted"/>
<dbReference type="SUPFAM" id="SSF52047">
    <property type="entry name" value="RNI-like"/>
    <property type="match status" value="1"/>
</dbReference>
<accession>A0A9N8YXM9</accession>
<evidence type="ECO:0000313" key="2">
    <source>
        <dbReference type="Proteomes" id="UP000789396"/>
    </source>
</evidence>
<name>A0A9N8YXM9_9GLOM</name>
<dbReference type="Proteomes" id="UP000789396">
    <property type="component" value="Unassembled WGS sequence"/>
</dbReference>
<comment type="caution">
    <text evidence="1">The sequence shown here is derived from an EMBL/GenBank/DDBJ whole genome shotgun (WGS) entry which is preliminary data.</text>
</comment>
<gene>
    <name evidence="1" type="ORF">RFULGI_LOCUS483</name>
</gene>
<keyword evidence="2" id="KW-1185">Reference proteome</keyword>
<evidence type="ECO:0000313" key="1">
    <source>
        <dbReference type="EMBL" id="CAG8456537.1"/>
    </source>
</evidence>
<dbReference type="EMBL" id="CAJVPZ010000189">
    <property type="protein sequence ID" value="CAG8456537.1"/>
    <property type="molecule type" value="Genomic_DNA"/>
</dbReference>